<accession>A0ABY9RGT9</accession>
<dbReference type="RefSeq" id="WP_309481669.1">
    <property type="nucleotide sequence ID" value="NZ_CP133720.1"/>
</dbReference>
<reference evidence="3" key="1">
    <citation type="submission" date="2023-09" db="EMBL/GenBank/DDBJ databases">
        <title>Undibacterium sp. 20NA77.5 isolated from freshwater.</title>
        <authorList>
            <person name="Le V."/>
            <person name="Ko S.-R."/>
            <person name="Ahn C.-Y."/>
            <person name="Oh H.-M."/>
        </authorList>
    </citation>
    <scope>NUCLEOTIDE SEQUENCE</scope>
    <source>
        <strain evidence="3">20NA77.5</strain>
    </source>
</reference>
<keyword evidence="1" id="KW-0324">Glycolysis</keyword>
<evidence type="ECO:0000313" key="3">
    <source>
        <dbReference type="EMBL" id="WMW80176.1"/>
    </source>
</evidence>
<dbReference type="InterPro" id="IPR001345">
    <property type="entry name" value="PG/BPGM_mutase_AS"/>
</dbReference>
<evidence type="ECO:0000256" key="1">
    <source>
        <dbReference type="ARBA" id="ARBA00023152"/>
    </source>
</evidence>
<keyword evidence="4" id="KW-1185">Reference proteome</keyword>
<keyword evidence="3" id="KW-0378">Hydrolase</keyword>
<dbReference type="PANTHER" id="PTHR48100">
    <property type="entry name" value="BROAD-SPECIFICITY PHOSPHATASE YOR283W-RELATED"/>
    <property type="match status" value="1"/>
</dbReference>
<evidence type="ECO:0000313" key="4">
    <source>
        <dbReference type="Proteomes" id="UP001181355"/>
    </source>
</evidence>
<dbReference type="EMBL" id="CP133720">
    <property type="protein sequence ID" value="WMW80176.1"/>
    <property type="molecule type" value="Genomic_DNA"/>
</dbReference>
<dbReference type="Proteomes" id="UP001181355">
    <property type="component" value="Chromosome"/>
</dbReference>
<proteinExistence type="predicted"/>
<keyword evidence="2" id="KW-0413">Isomerase</keyword>
<gene>
    <name evidence="3" type="ORF">RF679_16205</name>
</gene>
<dbReference type="PANTHER" id="PTHR48100:SF1">
    <property type="entry name" value="HISTIDINE PHOSPHATASE FAMILY PROTEIN-RELATED"/>
    <property type="match status" value="1"/>
</dbReference>
<dbReference type="CDD" id="cd07067">
    <property type="entry name" value="HP_PGM_like"/>
    <property type="match status" value="1"/>
</dbReference>
<dbReference type="InterPro" id="IPR050275">
    <property type="entry name" value="PGM_Phosphatase"/>
</dbReference>
<protein>
    <submittedName>
        <fullName evidence="3">Histidine phosphatase family protein</fullName>
        <ecNumber evidence="3">3.1.3.-</ecNumber>
    </submittedName>
</protein>
<dbReference type="Gene3D" id="3.40.50.1240">
    <property type="entry name" value="Phosphoglycerate mutase-like"/>
    <property type="match status" value="1"/>
</dbReference>
<dbReference type="GO" id="GO:0016787">
    <property type="term" value="F:hydrolase activity"/>
    <property type="evidence" value="ECO:0007669"/>
    <property type="project" value="UniProtKB-KW"/>
</dbReference>
<dbReference type="SMART" id="SM00855">
    <property type="entry name" value="PGAM"/>
    <property type="match status" value="1"/>
</dbReference>
<dbReference type="EC" id="3.1.3.-" evidence="3"/>
<dbReference type="PROSITE" id="PS00175">
    <property type="entry name" value="PG_MUTASE"/>
    <property type="match status" value="1"/>
</dbReference>
<organism evidence="3 4">
    <name type="scientific">Undibacterium cyanobacteriorum</name>
    <dbReference type="NCBI Taxonomy" id="3073561"/>
    <lineage>
        <taxon>Bacteria</taxon>
        <taxon>Pseudomonadati</taxon>
        <taxon>Pseudomonadota</taxon>
        <taxon>Betaproteobacteria</taxon>
        <taxon>Burkholderiales</taxon>
        <taxon>Oxalobacteraceae</taxon>
        <taxon>Undibacterium</taxon>
    </lineage>
</organism>
<evidence type="ECO:0000256" key="2">
    <source>
        <dbReference type="ARBA" id="ARBA00023235"/>
    </source>
</evidence>
<sequence length="224" mass="25469">MHNVSPQVTELLLIRHGETAWNAVRRLQGHLDIGLNTEGQRQAQALGQHLATDKLAAIISSDLQRALHTAQAIADQQNIDVQIDARLRERCFGDFEGKLYSELPDVYPQEYALWRSRDPDLHFPAKPEDPNNRGESIREFHQRVIGCLRDYAAHYAGQRIALVAHGGVLECAWREASGLPLNAERAVTIFNASINHFRFENDRLQLIEWGQVAHLEKEVRDEIT</sequence>
<dbReference type="InterPro" id="IPR029033">
    <property type="entry name" value="His_PPase_superfam"/>
</dbReference>
<dbReference type="Pfam" id="PF00300">
    <property type="entry name" value="His_Phos_1"/>
    <property type="match status" value="1"/>
</dbReference>
<dbReference type="SUPFAM" id="SSF53254">
    <property type="entry name" value="Phosphoglycerate mutase-like"/>
    <property type="match status" value="1"/>
</dbReference>
<dbReference type="InterPro" id="IPR013078">
    <property type="entry name" value="His_Pase_superF_clade-1"/>
</dbReference>
<name>A0ABY9RGT9_9BURK</name>